<sequence length="318" mass="34439">MTRTDTAMKQGHTEPGCSIAFLGMDGVGKSTLAQELERRLTQRGRPVALLSRREYLKKQPDGFVGATITGLYEGSLRTLYGFAGLGDGGTLGERFPPPPADLMARDFEMLLDGAEITSNDPRALTASMLCEIAGHMMFRTAVVLPAVAQGQVVIEDTHGIKMVVKQYLLATSLLAPGDPLQARLDAVLELALELLRPADGALSLAVVVHTEPEIAYERRVRQKGRVGGMEHYGPVGRAADRDSYLDLQSSSQKIFERIGDRWDCLRADLTDAQDQEQLTSTRRAVDDILAAVERLRDGRGHGATTGSPVAPTTEGVNQ</sequence>
<gene>
    <name evidence="2" type="ORF">SSGG_03834</name>
</gene>
<dbReference type="Gene3D" id="3.40.50.300">
    <property type="entry name" value="P-loop containing nucleotide triphosphate hydrolases"/>
    <property type="match status" value="1"/>
</dbReference>
<dbReference type="EMBL" id="DS999644">
    <property type="protein sequence ID" value="EFE76467.2"/>
    <property type="molecule type" value="Genomic_DNA"/>
</dbReference>
<evidence type="ECO:0000313" key="2">
    <source>
        <dbReference type="EMBL" id="EFE76467.2"/>
    </source>
</evidence>
<evidence type="ECO:0000313" key="3">
    <source>
        <dbReference type="Proteomes" id="UP000003986"/>
    </source>
</evidence>
<reference evidence="3" key="1">
    <citation type="submission" date="2008-10" db="EMBL/GenBank/DDBJ databases">
        <authorList>
            <person name="Molnar K."/>
        </authorList>
    </citation>
    <scope>NUCLEOTIDE SEQUENCE [LARGE SCALE GENOMIC DNA]</scope>
    <source>
        <strain evidence="3">NRRL 15998</strain>
    </source>
</reference>
<evidence type="ECO:0000256" key="1">
    <source>
        <dbReference type="SAM" id="MobiDB-lite"/>
    </source>
</evidence>
<dbReference type="AlphaFoldDB" id="D6ABG2"/>
<accession>D6ABG2</accession>
<protein>
    <submittedName>
        <fullName evidence="2">Predicted protein</fullName>
    </submittedName>
</protein>
<dbReference type="InterPro" id="IPR027417">
    <property type="entry name" value="P-loop_NTPase"/>
</dbReference>
<feature type="region of interest" description="Disordered" evidence="1">
    <location>
        <begin position="296"/>
        <end position="318"/>
    </location>
</feature>
<proteinExistence type="predicted"/>
<name>D6ABG2_STRFL</name>
<dbReference type="SUPFAM" id="SSF52540">
    <property type="entry name" value="P-loop containing nucleoside triphosphate hydrolases"/>
    <property type="match status" value="1"/>
</dbReference>
<dbReference type="Proteomes" id="UP000003986">
    <property type="component" value="Unassembled WGS sequence"/>
</dbReference>
<reference evidence="3" key="2">
    <citation type="submission" date="2008-12" db="EMBL/GenBank/DDBJ databases">
        <title>Annotation of Streptomyces roseosporus strain NRRL 15998.</title>
        <authorList>
            <consortium name="The Broad Institute Genome Sequencing Platform"/>
            <consortium name="Broad Institute Microbial Sequencing Center"/>
            <person name="Fischbach M."/>
            <person name="Ward D."/>
            <person name="Young S."/>
            <person name="Kodira C.D."/>
            <person name="Zeng Q."/>
            <person name="Koehrsen M."/>
            <person name="Godfrey P."/>
            <person name="Alvarado L."/>
            <person name="Berlin A.M."/>
            <person name="Borenstein D."/>
            <person name="Chen Z."/>
            <person name="Engels R."/>
            <person name="Freedman E."/>
            <person name="Gellesch M."/>
            <person name="Goldberg J."/>
            <person name="Griggs A."/>
            <person name="Gujja S."/>
            <person name="Heiman D.I."/>
            <person name="Hepburn T.A."/>
            <person name="Howarth C."/>
            <person name="Jen D."/>
            <person name="Larson L."/>
            <person name="Lewis B."/>
            <person name="Mehta T."/>
            <person name="Park D."/>
            <person name="Pearson M."/>
            <person name="Roberts A."/>
            <person name="Saif S."/>
            <person name="Shea T.D."/>
            <person name="Shenoy N."/>
            <person name="Sisk P."/>
            <person name="Stolte C."/>
            <person name="Sykes S.N."/>
            <person name="Walk T."/>
            <person name="White J."/>
            <person name="Yandava C."/>
            <person name="Straight P."/>
            <person name="Clardy J."/>
            <person name="Hung D."/>
            <person name="Kolter R."/>
            <person name="Mekalanos J."/>
            <person name="Walker S."/>
            <person name="Walsh C.T."/>
            <person name="Wieland B.L.C."/>
            <person name="Ilzarbe M."/>
            <person name="Galagan J."/>
            <person name="Nusbaum C."/>
            <person name="Birren B."/>
        </authorList>
    </citation>
    <scope>NUCLEOTIDE SEQUENCE [LARGE SCALE GENOMIC DNA]</scope>
    <source>
        <strain evidence="3">NRRL 15998</strain>
    </source>
</reference>
<organism evidence="2 3">
    <name type="scientific">Streptomyces filamentosus NRRL 15998</name>
    <dbReference type="NCBI Taxonomy" id="457431"/>
    <lineage>
        <taxon>Bacteria</taxon>
        <taxon>Bacillati</taxon>
        <taxon>Actinomycetota</taxon>
        <taxon>Actinomycetes</taxon>
        <taxon>Kitasatosporales</taxon>
        <taxon>Streptomycetaceae</taxon>
        <taxon>Streptomyces</taxon>
    </lineage>
</organism>